<keyword evidence="4" id="KW-0732">Signal</keyword>
<dbReference type="Proteomes" id="UP000197666">
    <property type="component" value="Unassembled WGS sequence"/>
</dbReference>
<sequence>MASLNHLPMELLLWVVRYLATQGDISHLMQATKHLYHTLHPFLCEYNVRHNGSSALLWAAQNGETPLVTKLLAAGANIAAYVPPARYVERKVRNRRNIDPWAKKNPLLYAAQGGHIQILKLLLGETRSGQAASPAQLRSVLHWALNQHDEKLVELMLAHKAPLDPATESSGAPSALGVAMAAGYTTILSRLLALGARPGPDETPCPTQLAICANNHHFVRLFLDRGWGLNTDEGLNHIAHEDDRAMLQLLFEYGLDLQACSPVPLFTAIRDGHYEMAELLIDNGIQKDLSCVLHPRSGFPWGSEYGAVGFAILYERLDILRLLLDKGFLPEPRDFELASERDLVEAVSLLKPFAEQDLRAHMSIENSLCWGFNYDPGNDRPRNPSLWKMRCHTVGIIDTSGTREPDPEDPFDGRVACGPSLWDSDGDHSSELEEYYRQNPPTNYFLIS</sequence>
<dbReference type="VEuPathDB" id="FungiDB:ASPNIDRAFT2_1127660"/>
<dbReference type="EMBL" id="NKJJ02000002">
    <property type="protein sequence ID" value="TPR04701.1"/>
    <property type="molecule type" value="Genomic_DNA"/>
</dbReference>
<name>A0A3F3RTJ9_ASPNG</name>
<accession>A0A3F3RTJ9</accession>
<evidence type="ECO:0000256" key="4">
    <source>
        <dbReference type="SAM" id="SignalP"/>
    </source>
</evidence>
<keyword evidence="2 3" id="KW-0040">ANK repeat</keyword>
<feature type="repeat" description="ANK" evidence="3">
    <location>
        <begin position="51"/>
        <end position="78"/>
    </location>
</feature>
<keyword evidence="1" id="KW-0677">Repeat</keyword>
<dbReference type="PANTHER" id="PTHR24198:SF165">
    <property type="entry name" value="ANKYRIN REPEAT-CONTAINING PROTEIN-RELATED"/>
    <property type="match status" value="1"/>
</dbReference>
<feature type="chain" id="PRO_5041075844" evidence="4">
    <location>
        <begin position="24"/>
        <end position="448"/>
    </location>
</feature>
<dbReference type="OrthoDB" id="4772757at2759"/>
<feature type="signal peptide" evidence="4">
    <location>
        <begin position="1"/>
        <end position="23"/>
    </location>
</feature>
<proteinExistence type="predicted"/>
<reference evidence="6" key="1">
    <citation type="submission" date="2018-10" db="EMBL/GenBank/DDBJ databases">
        <title>FDA dAtabase for Regulatory Grade micrObial Sequences (FDA-ARGOS): Supporting development and validation of Infectious Disease Dx tests.</title>
        <authorList>
            <person name="Kerrigan L."/>
            <person name="Tallon L."/>
            <person name="Sadzewicz L."/>
            <person name="Sengamalay N."/>
            <person name="Ott S."/>
            <person name="Godinez A."/>
            <person name="Nagaraj S."/>
            <person name="Vavikolanu K."/>
            <person name="Nadendla S."/>
            <person name="George J."/>
            <person name="Sichtig H."/>
        </authorList>
    </citation>
    <scope>NUCLEOTIDE SEQUENCE [LARGE SCALE GENOMIC DNA]</scope>
    <source>
        <strain evidence="6">FDAARGOS_311</strain>
    </source>
</reference>
<dbReference type="GO" id="GO:0016853">
    <property type="term" value="F:isomerase activity"/>
    <property type="evidence" value="ECO:0007669"/>
    <property type="project" value="UniProtKB-KW"/>
</dbReference>
<gene>
    <name evidence="5" type="ORF">CAN33_0031050</name>
</gene>
<dbReference type="Gene3D" id="1.25.40.20">
    <property type="entry name" value="Ankyrin repeat-containing domain"/>
    <property type="match status" value="1"/>
</dbReference>
<evidence type="ECO:0000313" key="5">
    <source>
        <dbReference type="EMBL" id="TPR04701.1"/>
    </source>
</evidence>
<evidence type="ECO:0000313" key="6">
    <source>
        <dbReference type="Proteomes" id="UP000197666"/>
    </source>
</evidence>
<dbReference type="VEuPathDB" id="FungiDB:An11g05980"/>
<evidence type="ECO:0000256" key="2">
    <source>
        <dbReference type="ARBA" id="ARBA00023043"/>
    </source>
</evidence>
<dbReference type="PROSITE" id="PS50088">
    <property type="entry name" value="ANK_REPEAT"/>
    <property type="match status" value="1"/>
</dbReference>
<protein>
    <submittedName>
        <fullName evidence="5">Xylose isomerase-like TIM barrel family protein</fullName>
    </submittedName>
</protein>
<dbReference type="Pfam" id="PF00023">
    <property type="entry name" value="Ank"/>
    <property type="match status" value="1"/>
</dbReference>
<evidence type="ECO:0000256" key="3">
    <source>
        <dbReference type="PROSITE-ProRule" id="PRU00023"/>
    </source>
</evidence>
<evidence type="ECO:0000256" key="1">
    <source>
        <dbReference type="ARBA" id="ARBA00022737"/>
    </source>
</evidence>
<comment type="caution">
    <text evidence="5">The sequence shown here is derived from an EMBL/GenBank/DDBJ whole genome shotgun (WGS) entry which is preliminary data.</text>
</comment>
<dbReference type="VEuPathDB" id="FungiDB:M747DRAFT_294993"/>
<organism evidence="5 6">
    <name type="scientific">Aspergillus niger</name>
    <dbReference type="NCBI Taxonomy" id="5061"/>
    <lineage>
        <taxon>Eukaryota</taxon>
        <taxon>Fungi</taxon>
        <taxon>Dikarya</taxon>
        <taxon>Ascomycota</taxon>
        <taxon>Pezizomycotina</taxon>
        <taxon>Eurotiomycetes</taxon>
        <taxon>Eurotiomycetidae</taxon>
        <taxon>Eurotiales</taxon>
        <taxon>Aspergillaceae</taxon>
        <taxon>Aspergillus</taxon>
        <taxon>Aspergillus subgen. Circumdati</taxon>
    </lineage>
</organism>
<dbReference type="VEuPathDB" id="FungiDB:ATCC64974_91670"/>
<keyword evidence="5" id="KW-0413">Isomerase</keyword>
<dbReference type="SMART" id="SM00248">
    <property type="entry name" value="ANK"/>
    <property type="match status" value="5"/>
</dbReference>
<dbReference type="AlphaFoldDB" id="A0A3F3RTJ9"/>
<dbReference type="InterPro" id="IPR036770">
    <property type="entry name" value="Ankyrin_rpt-contain_sf"/>
</dbReference>
<dbReference type="PROSITE" id="PS50297">
    <property type="entry name" value="ANK_REP_REGION"/>
    <property type="match status" value="1"/>
</dbReference>
<dbReference type="PANTHER" id="PTHR24198">
    <property type="entry name" value="ANKYRIN REPEAT AND PROTEIN KINASE DOMAIN-CONTAINING PROTEIN"/>
    <property type="match status" value="1"/>
</dbReference>
<dbReference type="InterPro" id="IPR002110">
    <property type="entry name" value="Ankyrin_rpt"/>
</dbReference>
<dbReference type="SUPFAM" id="SSF48403">
    <property type="entry name" value="Ankyrin repeat"/>
    <property type="match status" value="1"/>
</dbReference>